<reference evidence="2" key="1">
    <citation type="submission" date="2019-02" db="EMBL/GenBank/DDBJ databases">
        <authorList>
            <consortium name="Genoscope - CEA"/>
            <person name="William W."/>
        </authorList>
    </citation>
    <scope>NUCLEOTIDE SEQUENCE [LARGE SCALE GENOMIC DNA]</scope>
    <source>
        <strain evidence="2">YSy11</strain>
    </source>
</reference>
<sequence>MRGSEREGGQYSTSDKPPRPRPWLRVIASLAIFGFLIGLMFGDLLRPDAVRLEQVEVVDNGLYLWFNEAPQVSESLLDGAYMLEFESLGREQQGELLLAGKPANWRLKRQQRRLQLRVLAARGLLGDWRLEQLEKRWRLSVSLREE</sequence>
<organism evidence="2">
    <name type="scientific">Pseudomonas marincola</name>
    <dbReference type="NCBI Taxonomy" id="437900"/>
    <lineage>
        <taxon>Bacteria</taxon>
        <taxon>Pseudomonadati</taxon>
        <taxon>Pseudomonadota</taxon>
        <taxon>Gammaproteobacteria</taxon>
        <taxon>Pseudomonadales</taxon>
        <taxon>Pseudomonadaceae</taxon>
        <taxon>Pseudomonas</taxon>
    </lineage>
</organism>
<accession>A0A653E0P8</accession>
<evidence type="ECO:0000313" key="2">
    <source>
        <dbReference type="EMBL" id="VEV96310.1"/>
    </source>
</evidence>
<dbReference type="RefSeq" id="WP_150547853.1">
    <property type="nucleotide sequence ID" value="NZ_LR215729.2"/>
</dbReference>
<protein>
    <submittedName>
        <fullName evidence="2">Uncharacterized protein</fullName>
    </submittedName>
</protein>
<evidence type="ECO:0000256" key="1">
    <source>
        <dbReference type="SAM" id="Phobius"/>
    </source>
</evidence>
<feature type="transmembrane region" description="Helical" evidence="1">
    <location>
        <begin position="23"/>
        <end position="42"/>
    </location>
</feature>
<dbReference type="EMBL" id="LR215729">
    <property type="protein sequence ID" value="VEV96310.1"/>
    <property type="molecule type" value="Genomic_DNA"/>
</dbReference>
<keyword evidence="1" id="KW-0812">Transmembrane</keyword>
<name>A0A653E0P8_9PSED</name>
<dbReference type="AlphaFoldDB" id="A0A653E0P8"/>
<proteinExistence type="predicted"/>
<keyword evidence="1" id="KW-0472">Membrane</keyword>
<gene>
    <name evidence="2" type="ORF">PMYSY11_1263</name>
</gene>
<keyword evidence="1" id="KW-1133">Transmembrane helix</keyword>